<sequence>MEMVCGTCRQFSRAKSQQKNLCNAWGNPTTMTRVACEFWMPKSMPIFQYPKEANKGSDEKCD</sequence>
<evidence type="ECO:0000313" key="2">
    <source>
        <dbReference type="Proteomes" id="UP000219336"/>
    </source>
</evidence>
<name>A0A240EJS9_9VIBR</name>
<reference evidence="2" key="1">
    <citation type="submission" date="2016-06" db="EMBL/GenBank/DDBJ databases">
        <authorList>
            <person name="Rodrigo-Torres L."/>
            <person name="Arahal R.D."/>
            <person name="Lucena T."/>
        </authorList>
    </citation>
    <scope>NUCLEOTIDE SEQUENCE [LARGE SCALE GENOMIC DNA]</scope>
    <source>
        <strain evidence="2">CECT8203</strain>
    </source>
</reference>
<proteinExistence type="predicted"/>
<organism evidence="1 2">
    <name type="scientific">Vibrio thalassae</name>
    <dbReference type="NCBI Taxonomy" id="1243014"/>
    <lineage>
        <taxon>Bacteria</taxon>
        <taxon>Pseudomonadati</taxon>
        <taxon>Pseudomonadota</taxon>
        <taxon>Gammaproteobacteria</taxon>
        <taxon>Vibrionales</taxon>
        <taxon>Vibrionaceae</taxon>
        <taxon>Vibrio</taxon>
    </lineage>
</organism>
<protein>
    <submittedName>
        <fullName evidence="1">Uncharacterized protein</fullName>
    </submittedName>
</protein>
<keyword evidence="2" id="KW-1185">Reference proteome</keyword>
<dbReference type="EMBL" id="OANU01000023">
    <property type="protein sequence ID" value="SNX48245.1"/>
    <property type="molecule type" value="Genomic_DNA"/>
</dbReference>
<dbReference type="AlphaFoldDB" id="A0A240EJS9"/>
<accession>A0A240EJS9</accession>
<dbReference type="Proteomes" id="UP000219336">
    <property type="component" value="Unassembled WGS sequence"/>
</dbReference>
<evidence type="ECO:0000313" key="1">
    <source>
        <dbReference type="EMBL" id="SNX48245.1"/>
    </source>
</evidence>
<gene>
    <name evidence="1" type="ORF">VTH8203_01863</name>
</gene>